<proteinExistence type="inferred from homology"/>
<dbReference type="InterPro" id="IPR013780">
    <property type="entry name" value="Glyco_hydro_b"/>
</dbReference>
<feature type="domain" description="Glycosyl hydrolase family 13 catalytic" evidence="3">
    <location>
        <begin position="316"/>
        <end position="677"/>
    </location>
</feature>
<feature type="chain" id="PRO_5009533362" description="Glycosyl hydrolase family 13 catalytic domain-containing protein" evidence="2">
    <location>
        <begin position="29"/>
        <end position="773"/>
    </location>
</feature>
<dbReference type="EMBL" id="MGFH01000246">
    <property type="protein sequence ID" value="OGM00922.1"/>
    <property type="molecule type" value="Genomic_DNA"/>
</dbReference>
<comment type="caution">
    <text evidence="4">The sequence shown here is derived from an EMBL/GenBank/DDBJ whole genome shotgun (WGS) entry which is preliminary data.</text>
</comment>
<dbReference type="PROSITE" id="PS51257">
    <property type="entry name" value="PROKAR_LIPOPROTEIN"/>
    <property type="match status" value="1"/>
</dbReference>
<dbReference type="GO" id="GO:0005975">
    <property type="term" value="P:carbohydrate metabolic process"/>
    <property type="evidence" value="ECO:0007669"/>
    <property type="project" value="InterPro"/>
</dbReference>
<evidence type="ECO:0000313" key="5">
    <source>
        <dbReference type="Proteomes" id="UP000178735"/>
    </source>
</evidence>
<dbReference type="AlphaFoldDB" id="A0A1F7WDM4"/>
<reference evidence="4 5" key="1">
    <citation type="journal article" date="2016" name="Nat. Commun.">
        <title>Thousands of microbial genomes shed light on interconnected biogeochemical processes in an aquifer system.</title>
        <authorList>
            <person name="Anantharaman K."/>
            <person name="Brown C.T."/>
            <person name="Hug L.A."/>
            <person name="Sharon I."/>
            <person name="Castelle C.J."/>
            <person name="Probst A.J."/>
            <person name="Thomas B.C."/>
            <person name="Singh A."/>
            <person name="Wilkins M.J."/>
            <person name="Karaoz U."/>
            <person name="Brodie E.L."/>
            <person name="Williams K.H."/>
            <person name="Hubbard S.S."/>
            <person name="Banfield J.F."/>
        </authorList>
    </citation>
    <scope>NUCLEOTIDE SEQUENCE [LARGE SCALE GENOMIC DNA]</scope>
</reference>
<dbReference type="InterPro" id="IPR013783">
    <property type="entry name" value="Ig-like_fold"/>
</dbReference>
<dbReference type="Pfam" id="PF00128">
    <property type="entry name" value="Alpha-amylase"/>
    <property type="match status" value="1"/>
</dbReference>
<dbReference type="Gene3D" id="2.60.40.10">
    <property type="entry name" value="Immunoglobulins"/>
    <property type="match status" value="1"/>
</dbReference>
<dbReference type="Pfam" id="PF02922">
    <property type="entry name" value="CBM_48"/>
    <property type="match status" value="1"/>
</dbReference>
<dbReference type="Proteomes" id="UP000178735">
    <property type="component" value="Unassembled WGS sequence"/>
</dbReference>
<evidence type="ECO:0000259" key="3">
    <source>
        <dbReference type="SMART" id="SM00642"/>
    </source>
</evidence>
<dbReference type="STRING" id="1817813.A2008_09725"/>
<comment type="similarity">
    <text evidence="1">Belongs to the glycosyl hydrolase 13 family.</text>
</comment>
<dbReference type="PANTHER" id="PTHR43002">
    <property type="entry name" value="GLYCOGEN DEBRANCHING ENZYME"/>
    <property type="match status" value="1"/>
</dbReference>
<feature type="signal peptide" evidence="2">
    <location>
        <begin position="1"/>
        <end position="28"/>
    </location>
</feature>
<sequence length="773" mass="86046">MKNLVSRRFLTLLSVLVFFFASACASFAQQQSDGFTKALDNLARDISQSSSNVLSGGAGADIDKLSDEVFSRLEGVSLDEIRSFISNVNTPMQLEYVLESASAFASKNQKLPYVLASLKTIKLLDEKTRFLITQSSDQQELLAVSRKASEAVRRLSSQKNIMAKSEVESISKNVTVKSGAPAKSPARTAAKLKQGANYYADTNTTTFAISAPRATSVKLSIFDSADAKTGKEYEMKKTAEGVWYLAFSQKLTGKFYGYHIDGPAGKGERFNPKNLLSDPYAYANDGSYGKSVVVDNAYNWTSDFKTPDIKDIVVYEMHIKSYTSHSSSGVPADKRGKYLGLLEGASSEKVLGNLKELGVNAVELLPVHEFDNKAAPSGVNYWGYMTTHFMAPESSYASSPEGKQVAELKKLIDGLHKNGIAVILDVVYNHTAEGNEQGPTFNFKGVDNHEYYRLCANPDFYWNGTGCGNEFRTDSALGRRYVVETLMHWVKEYKIDGFRFDLATIIDKETMMAINNTLPKNVILIAEPWAADWNRNQWSKGDFRNTRWAKWNDDFKNNVRNFASGKANRDNMMTLICGTCYWWAGKPTETVNFVECHDNATMMDACGGNQKIAMLAGLITLTSQGIPMLHEGQEFLKTKFGNDNSYDQDNEINHINWALKAKNKKAFDFFAGLIKIRKTFPQFRNDRPLGDKDIKWLLVDNHNGLGYQLFGKENDVLVLLNGDQNNWIKFGLPDDKEWKVLCNGAEVNPAGLAAAKGDYSVPPVSGVILMRKK</sequence>
<organism evidence="4 5">
    <name type="scientific">Candidatus Wallbacteria bacterium GWC2_49_35</name>
    <dbReference type="NCBI Taxonomy" id="1817813"/>
    <lineage>
        <taxon>Bacteria</taxon>
        <taxon>Candidatus Walliibacteriota</taxon>
    </lineage>
</organism>
<dbReference type="Gene3D" id="2.60.40.1180">
    <property type="entry name" value="Golgi alpha-mannosidase II"/>
    <property type="match status" value="1"/>
</dbReference>
<evidence type="ECO:0000256" key="2">
    <source>
        <dbReference type="SAM" id="SignalP"/>
    </source>
</evidence>
<gene>
    <name evidence="4" type="ORF">A2008_09725</name>
</gene>
<keyword evidence="2" id="KW-0732">Signal</keyword>
<dbReference type="InterPro" id="IPR014756">
    <property type="entry name" value="Ig_E-set"/>
</dbReference>
<name>A0A1F7WDM4_9BACT</name>
<evidence type="ECO:0000313" key="4">
    <source>
        <dbReference type="EMBL" id="OGM00922.1"/>
    </source>
</evidence>
<protein>
    <recommendedName>
        <fullName evidence="3">Glycosyl hydrolase family 13 catalytic domain-containing protein</fullName>
    </recommendedName>
</protein>
<dbReference type="SUPFAM" id="SSF51445">
    <property type="entry name" value="(Trans)glycosidases"/>
    <property type="match status" value="1"/>
</dbReference>
<evidence type="ECO:0000256" key="1">
    <source>
        <dbReference type="ARBA" id="ARBA00008061"/>
    </source>
</evidence>
<dbReference type="Gene3D" id="3.20.20.80">
    <property type="entry name" value="Glycosidases"/>
    <property type="match status" value="1"/>
</dbReference>
<dbReference type="GO" id="GO:0004553">
    <property type="term" value="F:hydrolase activity, hydrolyzing O-glycosyl compounds"/>
    <property type="evidence" value="ECO:0007669"/>
    <property type="project" value="InterPro"/>
</dbReference>
<dbReference type="InterPro" id="IPR006047">
    <property type="entry name" value="GH13_cat_dom"/>
</dbReference>
<accession>A0A1F7WDM4</accession>
<dbReference type="InterPro" id="IPR004193">
    <property type="entry name" value="Glyco_hydro_13_N"/>
</dbReference>
<dbReference type="InterPro" id="IPR017853">
    <property type="entry name" value="GH"/>
</dbReference>
<dbReference type="SMART" id="SM00642">
    <property type="entry name" value="Aamy"/>
    <property type="match status" value="1"/>
</dbReference>
<dbReference type="SUPFAM" id="SSF81296">
    <property type="entry name" value="E set domains"/>
    <property type="match status" value="1"/>
</dbReference>